<gene>
    <name evidence="5" type="primary">speE</name>
    <name evidence="9" type="ORF">ND2E_1195</name>
</gene>
<dbReference type="NCBIfam" id="NF037959">
    <property type="entry name" value="MFS_SpdSyn"/>
    <property type="match status" value="1"/>
</dbReference>
<feature type="signal peptide" evidence="7">
    <location>
        <begin position="1"/>
        <end position="26"/>
    </location>
</feature>
<proteinExistence type="inferred from homology"/>
<dbReference type="PATRIC" id="fig|28229.4.peg.183"/>
<dbReference type="SUPFAM" id="SSF53335">
    <property type="entry name" value="S-adenosyl-L-methionine-dependent methyltransferases"/>
    <property type="match status" value="1"/>
</dbReference>
<evidence type="ECO:0000256" key="7">
    <source>
        <dbReference type="SAM" id="SignalP"/>
    </source>
</evidence>
<evidence type="ECO:0000256" key="2">
    <source>
        <dbReference type="ARBA" id="ARBA00022679"/>
    </source>
</evidence>
<dbReference type="Pfam" id="PF01564">
    <property type="entry name" value="Spermine_synth"/>
    <property type="match status" value="1"/>
</dbReference>
<keyword evidence="7" id="KW-0732">Signal</keyword>
<evidence type="ECO:0000256" key="3">
    <source>
        <dbReference type="ARBA" id="ARBA00023066"/>
    </source>
</evidence>
<keyword evidence="3 5" id="KW-0745">Spermidine biosynthesis</keyword>
<dbReference type="RefSeq" id="WP_033091982.1">
    <property type="nucleotide sequence ID" value="NZ_JQED01000003.1"/>
</dbReference>
<dbReference type="PANTHER" id="PTHR43317:SF1">
    <property type="entry name" value="THERMOSPERMINE SYNTHASE ACAULIS5"/>
    <property type="match status" value="1"/>
</dbReference>
<evidence type="ECO:0000313" key="9">
    <source>
        <dbReference type="EMBL" id="KGJ95413.1"/>
    </source>
</evidence>
<dbReference type="PROSITE" id="PS51006">
    <property type="entry name" value="PABS_2"/>
    <property type="match status" value="1"/>
</dbReference>
<comment type="function">
    <text evidence="5">Catalyzes the irreversible transfer of a propylamine group from the amino donor S-adenosylmethioninamine (decarboxy-AdoMet) to putrescine (1,4-diaminobutane) to yield spermidine.</text>
</comment>
<feature type="active site" description="Proton acceptor" evidence="5 6">
    <location>
        <position position="168"/>
    </location>
</feature>
<dbReference type="PANTHER" id="PTHR43317">
    <property type="entry name" value="THERMOSPERMINE SYNTHASE ACAULIS5"/>
    <property type="match status" value="1"/>
</dbReference>
<feature type="chain" id="PRO_5001957524" description="Polyamine aminopropyltransferase" evidence="7">
    <location>
        <begin position="27"/>
        <end position="312"/>
    </location>
</feature>
<dbReference type="UniPathway" id="UPA00248">
    <property type="reaction ID" value="UER00314"/>
</dbReference>
<dbReference type="OrthoDB" id="9761985at2"/>
<dbReference type="Gene3D" id="3.40.50.150">
    <property type="entry name" value="Vaccinia Virus protein VP39"/>
    <property type="match status" value="1"/>
</dbReference>
<dbReference type="InterPro" id="IPR029063">
    <property type="entry name" value="SAM-dependent_MTases_sf"/>
</dbReference>
<reference evidence="9 10" key="1">
    <citation type="submission" date="2014-08" db="EMBL/GenBank/DDBJ databases">
        <title>Genomic and Phenotypic Diversity of Colwellia psychrerythraea strains from Disparate Marine Basins.</title>
        <authorList>
            <person name="Techtmann S.M."/>
            <person name="Stelling S.C."/>
            <person name="Utturkar S.M."/>
            <person name="Alshibli N."/>
            <person name="Harris A."/>
            <person name="Brown S.D."/>
            <person name="Hazen T.C."/>
        </authorList>
    </citation>
    <scope>NUCLEOTIDE SEQUENCE [LARGE SCALE GENOMIC DNA]</scope>
    <source>
        <strain evidence="9 10">ND2E</strain>
    </source>
</reference>
<evidence type="ECO:0000256" key="6">
    <source>
        <dbReference type="PROSITE-ProRule" id="PRU00354"/>
    </source>
</evidence>
<dbReference type="InterPro" id="IPR001045">
    <property type="entry name" value="Spermi_synthase"/>
</dbReference>
<feature type="binding site" evidence="5">
    <location>
        <position position="120"/>
    </location>
    <ligand>
        <name>S-methyl-5'-thioadenosine</name>
        <dbReference type="ChEBI" id="CHEBI:17509"/>
    </ligand>
</feature>
<dbReference type="GO" id="GO:0008295">
    <property type="term" value="P:spermidine biosynthetic process"/>
    <property type="evidence" value="ECO:0007669"/>
    <property type="project" value="UniProtKB-UniRule"/>
</dbReference>
<dbReference type="InterPro" id="IPR030374">
    <property type="entry name" value="PABS"/>
</dbReference>
<evidence type="ECO:0000313" key="10">
    <source>
        <dbReference type="Proteomes" id="UP000029843"/>
    </source>
</evidence>
<comment type="caution">
    <text evidence="9">The sequence shown here is derived from an EMBL/GenBank/DDBJ whole genome shotgun (WGS) entry which is preliminary data.</text>
</comment>
<dbReference type="HAMAP" id="MF_00198">
    <property type="entry name" value="Spermidine_synth"/>
    <property type="match status" value="1"/>
</dbReference>
<evidence type="ECO:0000256" key="1">
    <source>
        <dbReference type="ARBA" id="ARBA00007867"/>
    </source>
</evidence>
<name>A0A099L0K8_COLPS</name>
<keyword evidence="4 5" id="KW-0620">Polyamine biosynthesis</keyword>
<dbReference type="Proteomes" id="UP000029843">
    <property type="component" value="Unassembled WGS sequence"/>
</dbReference>
<feature type="domain" description="PABS" evidence="8">
    <location>
        <begin position="83"/>
        <end position="257"/>
    </location>
</feature>
<evidence type="ECO:0000259" key="8">
    <source>
        <dbReference type="PROSITE" id="PS51006"/>
    </source>
</evidence>
<feature type="binding site" evidence="5">
    <location>
        <position position="37"/>
    </location>
    <ligand>
        <name>S-methyl-5'-thioadenosine</name>
        <dbReference type="ChEBI" id="CHEBI:17509"/>
    </ligand>
</feature>
<evidence type="ECO:0000256" key="4">
    <source>
        <dbReference type="ARBA" id="ARBA00023115"/>
    </source>
</evidence>
<comment type="caution">
    <text evidence="5">Lacks conserved residue(s) required for the propagation of feature annotation.</text>
</comment>
<keyword evidence="2 5" id="KW-0808">Transferase</keyword>
<protein>
    <recommendedName>
        <fullName evidence="5">Polyamine aminopropyltransferase</fullName>
    </recommendedName>
    <alternativeName>
        <fullName evidence="5">Putrescine aminopropyltransferase</fullName>
        <shortName evidence="5">PAPT</shortName>
    </alternativeName>
    <alternativeName>
        <fullName evidence="5">Spermidine synthase</fullName>
        <shortName evidence="5">SPDS</shortName>
        <shortName evidence="5">SPDSY</shortName>
        <ecNumber evidence="5">2.5.1.16</ecNumber>
    </alternativeName>
</protein>
<dbReference type="EMBL" id="JQED01000003">
    <property type="protein sequence ID" value="KGJ95413.1"/>
    <property type="molecule type" value="Genomic_DNA"/>
</dbReference>
<accession>A0A099L0K8</accession>
<evidence type="ECO:0000256" key="5">
    <source>
        <dbReference type="HAMAP-Rule" id="MF_00198"/>
    </source>
</evidence>
<feature type="binding site" evidence="5">
    <location>
        <begin position="147"/>
        <end position="148"/>
    </location>
    <ligand>
        <name>S-methyl-5'-thioadenosine</name>
        <dbReference type="ChEBI" id="CHEBI:17509"/>
    </ligand>
</feature>
<comment type="similarity">
    <text evidence="1 5">Belongs to the spermidine/spermine synthase family.</text>
</comment>
<dbReference type="GO" id="GO:0004766">
    <property type="term" value="F:spermidine synthase activity"/>
    <property type="evidence" value="ECO:0007669"/>
    <property type="project" value="UniProtKB-UniRule"/>
</dbReference>
<dbReference type="AlphaFoldDB" id="A0A099L0K8"/>
<comment type="pathway">
    <text evidence="5">Amine and polyamine biosynthesis; spermidine biosynthesis; spermidine from putrescine: step 1/1.</text>
</comment>
<dbReference type="EC" id="2.5.1.16" evidence="5"/>
<dbReference type="GO" id="GO:0010487">
    <property type="term" value="F:thermospermine synthase activity"/>
    <property type="evidence" value="ECO:0007669"/>
    <property type="project" value="TreeGrafter"/>
</dbReference>
<sequence precursor="true">MLKSAGKLIKSLCIVLAIWLTNNAMAEVIHNERSLYRNILVEDNGDLRCLKFNVKSTKTRQSCFLKSQPQRLVFNYTKQLLTGLLINPEPKRILIIGLGGGTMSNTLHQLLPESYIDNVEIDKSVIKVAQQYFGYLENDQIKTYSQDGRVFVKRALLKQKEYDWIILDAFNGDYIPEHLMTKEYLEETKRLLSPQGILTANTFSSSKLYAYESATYKAVFGDYYQVSNPDNSNRIILARNNGLDENLEKKQWEVAKNNIINELATQLLAIGVDARQLYKSIESTAIHQDWPDDSPVLTDQFSPANLLNIETN</sequence>
<comment type="subunit">
    <text evidence="5">Homodimer or homotetramer.</text>
</comment>
<comment type="catalytic activity">
    <reaction evidence="5">
        <text>S-adenosyl 3-(methylsulfanyl)propylamine + putrescine = S-methyl-5'-thioadenosine + spermidine + H(+)</text>
        <dbReference type="Rhea" id="RHEA:12721"/>
        <dbReference type="ChEBI" id="CHEBI:15378"/>
        <dbReference type="ChEBI" id="CHEBI:17509"/>
        <dbReference type="ChEBI" id="CHEBI:57443"/>
        <dbReference type="ChEBI" id="CHEBI:57834"/>
        <dbReference type="ChEBI" id="CHEBI:326268"/>
        <dbReference type="EC" id="2.5.1.16"/>
    </reaction>
</comment>
<organism evidence="9 10">
    <name type="scientific">Colwellia psychrerythraea</name>
    <name type="common">Vibrio psychroerythus</name>
    <dbReference type="NCBI Taxonomy" id="28229"/>
    <lineage>
        <taxon>Bacteria</taxon>
        <taxon>Pseudomonadati</taxon>
        <taxon>Pseudomonadota</taxon>
        <taxon>Gammaproteobacteria</taxon>
        <taxon>Alteromonadales</taxon>
        <taxon>Colwelliaceae</taxon>
        <taxon>Colwellia</taxon>
    </lineage>
</organism>